<dbReference type="EMBL" id="KN839897">
    <property type="protein sequence ID" value="KIJ59114.1"/>
    <property type="molecule type" value="Genomic_DNA"/>
</dbReference>
<feature type="compositionally biased region" description="Polar residues" evidence="1">
    <location>
        <begin position="374"/>
        <end position="388"/>
    </location>
</feature>
<organism evidence="2 3">
    <name type="scientific">Hydnomerulius pinastri MD-312</name>
    <dbReference type="NCBI Taxonomy" id="994086"/>
    <lineage>
        <taxon>Eukaryota</taxon>
        <taxon>Fungi</taxon>
        <taxon>Dikarya</taxon>
        <taxon>Basidiomycota</taxon>
        <taxon>Agaricomycotina</taxon>
        <taxon>Agaricomycetes</taxon>
        <taxon>Agaricomycetidae</taxon>
        <taxon>Boletales</taxon>
        <taxon>Boletales incertae sedis</taxon>
        <taxon>Leucogyrophana</taxon>
    </lineage>
</organism>
<evidence type="ECO:0000313" key="2">
    <source>
        <dbReference type="EMBL" id="KIJ59114.1"/>
    </source>
</evidence>
<dbReference type="OrthoDB" id="2685591at2759"/>
<feature type="compositionally biased region" description="Basic and acidic residues" evidence="1">
    <location>
        <begin position="336"/>
        <end position="348"/>
    </location>
</feature>
<proteinExistence type="predicted"/>
<evidence type="ECO:0000313" key="3">
    <source>
        <dbReference type="Proteomes" id="UP000053820"/>
    </source>
</evidence>
<evidence type="ECO:0000256" key="1">
    <source>
        <dbReference type="SAM" id="MobiDB-lite"/>
    </source>
</evidence>
<sequence length="421" mass="47300">MTLTQALLIDVHSMHSFSTSVEMHPKVLLSKGAQVALALEQQEKSLQFKNALDSAWTQINDTTKNIAIAHHKSVRHVQHNLYFGHMMHHMRCTKANAWNVFFWKKSMKMRIRLPTLVQDFCTEYQALTNNDKAALIEEFQKFKGTKSSEYWVNSHSKINDVMHTLKAVENKLNGLHCRTSTETILFATCSSTDVPMNGVAFATKGVQDFMGTVMGIGNQDFISKMEGYAIQGIKGATANHSHCISQIHIAIRNLINKKLCWPDNIPFSNLSTVSSAQPQLKMLLRKWESGTTYWKELTEEGYENLHTERNKQLETGEITEATHCSQSDKGKKHQKHPADATDSQEHCAAKQRSYKSSETVNSKDMGQEIDNTRQETNSSSPSAWTQTPIPSPSLATAFANLSNQDYQNLLTNLTASPLIPA</sequence>
<name>A0A0C9V1I8_9AGAM</name>
<dbReference type="HOGENOM" id="CLU_033169_1_0_1"/>
<feature type="region of interest" description="Disordered" evidence="1">
    <location>
        <begin position="321"/>
        <end position="391"/>
    </location>
</feature>
<accession>A0A0C9V1I8</accession>
<keyword evidence="3" id="KW-1185">Reference proteome</keyword>
<gene>
    <name evidence="2" type="ORF">HYDPIDRAFT_170963</name>
</gene>
<dbReference type="Proteomes" id="UP000053820">
    <property type="component" value="Unassembled WGS sequence"/>
</dbReference>
<feature type="compositionally biased region" description="Polar residues" evidence="1">
    <location>
        <begin position="354"/>
        <end position="364"/>
    </location>
</feature>
<reference evidence="2 3" key="1">
    <citation type="submission" date="2014-04" db="EMBL/GenBank/DDBJ databases">
        <title>Evolutionary Origins and Diversification of the Mycorrhizal Mutualists.</title>
        <authorList>
            <consortium name="DOE Joint Genome Institute"/>
            <consortium name="Mycorrhizal Genomics Consortium"/>
            <person name="Kohler A."/>
            <person name="Kuo A."/>
            <person name="Nagy L.G."/>
            <person name="Floudas D."/>
            <person name="Copeland A."/>
            <person name="Barry K.W."/>
            <person name="Cichocki N."/>
            <person name="Veneault-Fourrey C."/>
            <person name="LaButti K."/>
            <person name="Lindquist E.A."/>
            <person name="Lipzen A."/>
            <person name="Lundell T."/>
            <person name="Morin E."/>
            <person name="Murat C."/>
            <person name="Riley R."/>
            <person name="Ohm R."/>
            <person name="Sun H."/>
            <person name="Tunlid A."/>
            <person name="Henrissat B."/>
            <person name="Grigoriev I.V."/>
            <person name="Hibbett D.S."/>
            <person name="Martin F."/>
        </authorList>
    </citation>
    <scope>NUCLEOTIDE SEQUENCE [LARGE SCALE GENOMIC DNA]</scope>
    <source>
        <strain evidence="2 3">MD-312</strain>
    </source>
</reference>
<protein>
    <submittedName>
        <fullName evidence="2">Uncharacterized protein</fullName>
    </submittedName>
</protein>
<dbReference type="AlphaFoldDB" id="A0A0C9V1I8"/>